<keyword evidence="2" id="KW-0963">Cytoplasm</keyword>
<keyword evidence="6" id="KW-0418">Kinase</keyword>
<reference evidence="6 7" key="1">
    <citation type="journal article" date="2018" name="Sci. Rep.">
        <title>Genomic signatures of local adaptation to the degree of environmental predictability in rotifers.</title>
        <authorList>
            <person name="Franch-Gras L."/>
            <person name="Hahn C."/>
            <person name="Garcia-Roger E.M."/>
            <person name="Carmona M.J."/>
            <person name="Serra M."/>
            <person name="Gomez A."/>
        </authorList>
    </citation>
    <scope>NUCLEOTIDE SEQUENCE [LARGE SCALE GENOMIC DNA]</scope>
    <source>
        <strain evidence="6">HYR1</strain>
    </source>
</reference>
<evidence type="ECO:0000256" key="3">
    <source>
        <dbReference type="ARBA" id="ARBA00023054"/>
    </source>
</evidence>
<keyword evidence="7" id="KW-1185">Reference proteome</keyword>
<dbReference type="GO" id="GO:0016301">
    <property type="term" value="F:kinase activity"/>
    <property type="evidence" value="ECO:0007669"/>
    <property type="project" value="UniProtKB-KW"/>
</dbReference>
<dbReference type="Proteomes" id="UP000276133">
    <property type="component" value="Unassembled WGS sequence"/>
</dbReference>
<name>A0A3M7PQ91_BRAPC</name>
<evidence type="ECO:0000256" key="4">
    <source>
        <dbReference type="ARBA" id="ARBA00023212"/>
    </source>
</evidence>
<feature type="coiled-coil region" evidence="5">
    <location>
        <begin position="41"/>
        <end position="616"/>
    </location>
</feature>
<comment type="subcellular location">
    <subcellularLocation>
        <location evidence="1">Cytoplasm</location>
        <location evidence="1">Cytoskeleton</location>
        <location evidence="1">Microtubule organizing center</location>
        <location evidence="1">Centrosome</location>
    </subcellularLocation>
</comment>
<proteinExistence type="predicted"/>
<keyword evidence="6" id="KW-0808">Transferase</keyword>
<evidence type="ECO:0000256" key="2">
    <source>
        <dbReference type="ARBA" id="ARBA00022490"/>
    </source>
</evidence>
<dbReference type="AlphaFoldDB" id="A0A3M7PQ91"/>
<evidence type="ECO:0000256" key="1">
    <source>
        <dbReference type="ARBA" id="ARBA00004300"/>
    </source>
</evidence>
<dbReference type="GO" id="GO:0005813">
    <property type="term" value="C:centrosome"/>
    <property type="evidence" value="ECO:0007669"/>
    <property type="project" value="UniProtKB-SubCell"/>
</dbReference>
<organism evidence="6 7">
    <name type="scientific">Brachionus plicatilis</name>
    <name type="common">Marine rotifer</name>
    <name type="synonym">Brachionus muelleri</name>
    <dbReference type="NCBI Taxonomy" id="10195"/>
    <lineage>
        <taxon>Eukaryota</taxon>
        <taxon>Metazoa</taxon>
        <taxon>Spiralia</taxon>
        <taxon>Gnathifera</taxon>
        <taxon>Rotifera</taxon>
        <taxon>Eurotatoria</taxon>
        <taxon>Monogononta</taxon>
        <taxon>Pseudotrocha</taxon>
        <taxon>Ploima</taxon>
        <taxon>Brachionidae</taxon>
        <taxon>Brachionus</taxon>
    </lineage>
</organism>
<keyword evidence="4" id="KW-0206">Cytoskeleton</keyword>
<dbReference type="GO" id="GO:0007165">
    <property type="term" value="P:signal transduction"/>
    <property type="evidence" value="ECO:0007669"/>
    <property type="project" value="InterPro"/>
</dbReference>
<accession>A0A3M7PQ91</accession>
<protein>
    <submittedName>
        <fullName evidence="6">A-kinase anchor 9-like</fullName>
    </submittedName>
</protein>
<dbReference type="InterPro" id="IPR028745">
    <property type="entry name" value="AKAP9/Pericentrin"/>
</dbReference>
<sequence length="964" mass="114235">MQHHSQDPGYSASPQPEIRFWRMQHNWKSTKIKTDLSALFMSEIESAKKELEDMVQDKLDRINQLSLENENLERHVNEKDEQLDDLNKKLKETEFKLENLNKDKNDFESQIELYKDEVDTLMKSNKSQSNIINDLREKLSELQAKYDTQFEMNENWSIEKEDLIQQKNDIQTELYNYMSRVSDLQIFKENFELEAKNKIEKYEETILNLNSNIDDKENLIDSLKEQLNELKEDFQSRLEAEIKQFEFVEDRQNSDLIKSYENQIESLKNEKENLKAELQSKESYEISQSLLDSKNEQIDELNEKIKILTTQIEENIQMNEDVQKKILNEKENFENEIKSLNENFKSEIDSLNEKIETLNREKCEIIAEHELKINENNDLNKLNEELSNKCEQITSENKTLKNDVETKLEDSKTKEEMIEQLNLEINELKNKLVDSDNKINMFKESLKDLKEKSQDQSPLEELRIKLEADNEVLSKEIKELKDHNDELKTNTDKIKTEFQQENTKLIITNENIVENDDLKRRQNELNNLITELEQKLEQIVEQNKTTLEQKLEELDSIHKQELENMNNLSANDIDKLKNEYEQQIEKLKEDHSRQLNEELERIRKQITAEYEKKIESLKDSYDAEDSDSVKLISEASISNENCKKLKEQIQLSKQLDQDIFGKVGQNLENGNDEVEERIPDGIREILDKLENEGVLLLTLSEILALKNHFKNKKSSPDLEKLSEQTEKDNLIKENYLLKEIIEKFSTENVKDDWRSSFLTTLSEIFSNQKDLLLSELRSYVCSGCLSSDENYLNHLEKKIDNSISLQQKSIDYLHSSDRESLVKEIECMQAQLVKVMNEINVLSENERERKRELKLMEYAKDSEIIKSNDLKQSLNLEKNKTFDLMEKLSQEKKKTNMMQEQLYELNEEVIKIKDLLNIDKELDKEKIKNEQLSKALEAKNKLSIQDENDYRSEYIRHDKIYWNN</sequence>
<evidence type="ECO:0000256" key="5">
    <source>
        <dbReference type="SAM" id="Coils"/>
    </source>
</evidence>
<dbReference type="OrthoDB" id="2020852at2759"/>
<dbReference type="GO" id="GO:0060090">
    <property type="term" value="F:molecular adaptor activity"/>
    <property type="evidence" value="ECO:0007669"/>
    <property type="project" value="InterPro"/>
</dbReference>
<feature type="coiled-coil region" evidence="5">
    <location>
        <begin position="818"/>
        <end position="845"/>
    </location>
</feature>
<dbReference type="PANTHER" id="PTHR44981">
    <property type="entry name" value="PERICENTRIN-LIKE PROTEIN, ISOFORM F"/>
    <property type="match status" value="1"/>
</dbReference>
<keyword evidence="3 5" id="KW-0175">Coiled coil</keyword>
<evidence type="ECO:0000313" key="6">
    <source>
        <dbReference type="EMBL" id="RNA01317.1"/>
    </source>
</evidence>
<comment type="caution">
    <text evidence="6">The sequence shown here is derived from an EMBL/GenBank/DDBJ whole genome shotgun (WGS) entry which is preliminary data.</text>
</comment>
<evidence type="ECO:0000313" key="7">
    <source>
        <dbReference type="Proteomes" id="UP000276133"/>
    </source>
</evidence>
<dbReference type="PANTHER" id="PTHR44981:SF2">
    <property type="entry name" value="PERICENTRIN-LIKE PROTEIN, ISOFORM F"/>
    <property type="match status" value="1"/>
</dbReference>
<dbReference type="STRING" id="10195.A0A3M7PQ91"/>
<feature type="coiled-coil region" evidence="5">
    <location>
        <begin position="871"/>
        <end position="942"/>
    </location>
</feature>
<dbReference type="EMBL" id="REGN01009371">
    <property type="protein sequence ID" value="RNA01317.1"/>
    <property type="molecule type" value="Genomic_DNA"/>
</dbReference>
<gene>
    <name evidence="6" type="ORF">BpHYR1_020600</name>
</gene>